<dbReference type="RefSeq" id="WP_072877473.1">
    <property type="nucleotide sequence ID" value="NZ_FQVT01000002.1"/>
</dbReference>
<name>A0A1M5EDK8_SALEC</name>
<evidence type="ECO:0000313" key="3">
    <source>
        <dbReference type="EMBL" id="SHF77161.1"/>
    </source>
</evidence>
<dbReference type="EMBL" id="FQVT01000002">
    <property type="protein sequence ID" value="SHF77161.1"/>
    <property type="molecule type" value="Genomic_DNA"/>
</dbReference>
<dbReference type="OrthoDB" id="4212451at2"/>
<feature type="domain" description="Competence protein CoiA-like N-terminal" evidence="2">
    <location>
        <begin position="25"/>
        <end position="53"/>
    </location>
</feature>
<dbReference type="Pfam" id="PF25164">
    <property type="entry name" value="CoiA_N"/>
    <property type="match status" value="1"/>
</dbReference>
<keyword evidence="4" id="KW-1185">Reference proteome</keyword>
<dbReference type="Proteomes" id="UP000183945">
    <property type="component" value="Unassembled WGS sequence"/>
</dbReference>
<dbReference type="InterPro" id="IPR010330">
    <property type="entry name" value="CoiA_nuc"/>
</dbReference>
<gene>
    <name evidence="3" type="ORF">SAMN05444483_102328</name>
</gene>
<dbReference type="AlphaFoldDB" id="A0A1M5EDK8"/>
<protein>
    <submittedName>
        <fullName evidence="3">Competence protein CoiA</fullName>
    </submittedName>
</protein>
<evidence type="ECO:0000259" key="1">
    <source>
        <dbReference type="Pfam" id="PF06054"/>
    </source>
</evidence>
<reference evidence="4" key="1">
    <citation type="submission" date="2016-11" db="EMBL/GenBank/DDBJ databases">
        <authorList>
            <person name="Varghese N."/>
            <person name="Submissions S."/>
        </authorList>
    </citation>
    <scope>NUCLEOTIDE SEQUENCE [LARGE SCALE GENOMIC DNA]</scope>
    <source>
        <strain evidence="4">DSM 24579</strain>
    </source>
</reference>
<evidence type="ECO:0000313" key="4">
    <source>
        <dbReference type="Proteomes" id="UP000183945"/>
    </source>
</evidence>
<proteinExistence type="predicted"/>
<dbReference type="STRING" id="1073325.SAMN05444483_102328"/>
<evidence type="ECO:0000259" key="2">
    <source>
        <dbReference type="Pfam" id="PF25164"/>
    </source>
</evidence>
<organism evidence="3 4">
    <name type="scientific">Salegentibacter echinorum</name>
    <dbReference type="NCBI Taxonomy" id="1073325"/>
    <lineage>
        <taxon>Bacteria</taxon>
        <taxon>Pseudomonadati</taxon>
        <taxon>Bacteroidota</taxon>
        <taxon>Flavobacteriia</taxon>
        <taxon>Flavobacteriales</taxon>
        <taxon>Flavobacteriaceae</taxon>
        <taxon>Salegentibacter</taxon>
    </lineage>
</organism>
<dbReference type="Pfam" id="PF06054">
    <property type="entry name" value="CoiA_nuc"/>
    <property type="match status" value="1"/>
</dbReference>
<dbReference type="InterPro" id="IPR057253">
    <property type="entry name" value="CoiA-like_N"/>
</dbReference>
<accession>A0A1M5EDK8</accession>
<sequence>MRYALNLNKDEDEVEVSHSGEIGWCGICNSKVQGKKGDERVAHWAHINSKNCDSWYEPITEWHLWWQNQFPKINREAIVEKAGKKHRADILLQKDNKEIVIEVQNSSIPISQIQKREAFYQNLIWILNGKSLANSSRLVRIGVDRLYTWKIKFPLLLRSRSEYLKTEFIEDIVDLIKNRFYDNNYHDYKFQDTTLEIYFYHHNDIDLQMDIPQLKYNIVGYFEMHNDYDNIDNDELHHKLQISYTETKVDLQSHYLTKSYWRKFIDKMKCNVFFDKLNGLESDELYWYTKDKIVKKDRFISKYQKMAK</sequence>
<feature type="domain" description="Competence protein CoiA nuclease-like" evidence="1">
    <location>
        <begin position="65"/>
        <end position="136"/>
    </location>
</feature>